<keyword evidence="2" id="KW-1185">Reference proteome</keyword>
<evidence type="ECO:0000313" key="1">
    <source>
        <dbReference type="EMBL" id="OWT43523.1"/>
    </source>
</evidence>
<sequence>MGSGSVTGKISGNIESEVSLPSIACAEDCGGGKKSGYVAGSHPATAPAFVLPALFRRLQSHSQTKQPCILISKAAKGSRSHELMH</sequence>
<reference evidence="1 2" key="1">
    <citation type="journal article" date="2016" name="PLoS Pathog.">
        <title>Biosynthesis of antibiotic leucinostatins in bio-control fungus Purpureocillium lilacinum and their inhibition on phytophthora revealed by genome mining.</title>
        <authorList>
            <person name="Wang G."/>
            <person name="Liu Z."/>
            <person name="Lin R."/>
            <person name="Li E."/>
            <person name="Mao Z."/>
            <person name="Ling J."/>
            <person name="Yang Y."/>
            <person name="Yin W.B."/>
            <person name="Xie B."/>
        </authorList>
    </citation>
    <scope>NUCLEOTIDE SEQUENCE [LARGE SCALE GENOMIC DNA]</scope>
    <source>
        <strain evidence="1">170</strain>
    </source>
</reference>
<dbReference type="GeneID" id="33937434"/>
<evidence type="ECO:0000313" key="2">
    <source>
        <dbReference type="Proteomes" id="UP000078397"/>
    </source>
</evidence>
<dbReference type="RefSeq" id="XP_022285940.1">
    <property type="nucleotide sequence ID" value="XM_022430316.1"/>
</dbReference>
<name>A0A219ARX0_METCM</name>
<dbReference type="KEGG" id="pchm:VFPPC_18750"/>
<dbReference type="EMBL" id="LSBJ02000001">
    <property type="protein sequence ID" value="OWT43523.1"/>
    <property type="molecule type" value="Genomic_DNA"/>
</dbReference>
<dbReference type="Proteomes" id="UP000078397">
    <property type="component" value="Unassembled WGS sequence"/>
</dbReference>
<accession>A0A219ARX0</accession>
<comment type="caution">
    <text evidence="1">The sequence shown here is derived from an EMBL/GenBank/DDBJ whole genome shotgun (WGS) entry which is preliminary data.</text>
</comment>
<protein>
    <submittedName>
        <fullName evidence="1">Uncharacterized protein</fullName>
    </submittedName>
</protein>
<organism evidence="1 2">
    <name type="scientific">Pochonia chlamydosporia 170</name>
    <dbReference type="NCBI Taxonomy" id="1380566"/>
    <lineage>
        <taxon>Eukaryota</taxon>
        <taxon>Fungi</taxon>
        <taxon>Dikarya</taxon>
        <taxon>Ascomycota</taxon>
        <taxon>Pezizomycotina</taxon>
        <taxon>Sordariomycetes</taxon>
        <taxon>Hypocreomycetidae</taxon>
        <taxon>Hypocreales</taxon>
        <taxon>Clavicipitaceae</taxon>
        <taxon>Pochonia</taxon>
    </lineage>
</organism>
<gene>
    <name evidence="1" type="ORF">VFPPC_18750</name>
</gene>
<dbReference type="AlphaFoldDB" id="A0A219ARX0"/>
<proteinExistence type="predicted"/>